<feature type="region of interest" description="Disordered" evidence="1">
    <location>
        <begin position="149"/>
        <end position="182"/>
    </location>
</feature>
<evidence type="ECO:0000256" key="1">
    <source>
        <dbReference type="SAM" id="MobiDB-lite"/>
    </source>
</evidence>
<organism evidence="2 3">
    <name type="scientific">Meripilus lineatus</name>
    <dbReference type="NCBI Taxonomy" id="2056292"/>
    <lineage>
        <taxon>Eukaryota</taxon>
        <taxon>Fungi</taxon>
        <taxon>Dikarya</taxon>
        <taxon>Basidiomycota</taxon>
        <taxon>Agaricomycotina</taxon>
        <taxon>Agaricomycetes</taxon>
        <taxon>Polyporales</taxon>
        <taxon>Meripilaceae</taxon>
        <taxon>Meripilus</taxon>
    </lineage>
</organism>
<feature type="compositionally biased region" description="Acidic residues" evidence="1">
    <location>
        <begin position="162"/>
        <end position="178"/>
    </location>
</feature>
<accession>A0AAD5YFD8</accession>
<dbReference type="EMBL" id="JANAWD010000277">
    <property type="protein sequence ID" value="KAJ3482347.1"/>
    <property type="molecule type" value="Genomic_DNA"/>
</dbReference>
<keyword evidence="3" id="KW-1185">Reference proteome</keyword>
<reference evidence="2" key="1">
    <citation type="submission" date="2022-07" db="EMBL/GenBank/DDBJ databases">
        <title>Genome Sequence of Physisporinus lineatus.</title>
        <authorList>
            <person name="Buettner E."/>
        </authorList>
    </citation>
    <scope>NUCLEOTIDE SEQUENCE</scope>
    <source>
        <strain evidence="2">VT162</strain>
    </source>
</reference>
<proteinExistence type="predicted"/>
<sequence length="316" mass="36740">MVQLNPVENPFADAGGKCHPGIYEEDVPPLVKLADFMLEAEASHLGCCIDKIRYENEDGFKATPNFLYFYFHPITSQSDNELNRIVKIRIFFENENRHAFDMGNMESILCQFQQLEELQLDNLDIAYSKSNRFDLPKLREKLLKRQMPTSKGPPIIVHNYESEEDEEDEEEEGEEEEQEKSLDGVKPGLCCVKEKNDDWASPELCCVQIRHLIADSRTLVLSSLNRLVDKLLNRCLHKQAERGREGLLQVQRELALVDRIKYTPLVNKTLSSMFHVQMQIQNDPSLRDDREAFYSADVEHLWRRMICAGPTRIHWK</sequence>
<name>A0AAD5YFD8_9APHY</name>
<comment type="caution">
    <text evidence="2">The sequence shown here is derived from an EMBL/GenBank/DDBJ whole genome shotgun (WGS) entry which is preliminary data.</text>
</comment>
<gene>
    <name evidence="2" type="ORF">NLI96_g7042</name>
</gene>
<evidence type="ECO:0000313" key="3">
    <source>
        <dbReference type="Proteomes" id="UP001212997"/>
    </source>
</evidence>
<protein>
    <submittedName>
        <fullName evidence="2">Uncharacterized protein</fullName>
    </submittedName>
</protein>
<evidence type="ECO:0000313" key="2">
    <source>
        <dbReference type="EMBL" id="KAJ3482347.1"/>
    </source>
</evidence>
<dbReference type="Proteomes" id="UP001212997">
    <property type="component" value="Unassembled WGS sequence"/>
</dbReference>
<dbReference type="AlphaFoldDB" id="A0AAD5YFD8"/>